<dbReference type="EMBL" id="MUBJ01000004">
    <property type="protein sequence ID" value="OTA17246.1"/>
    <property type="molecule type" value="Genomic_DNA"/>
</dbReference>
<evidence type="ECO:0000313" key="3">
    <source>
        <dbReference type="Proteomes" id="UP000194350"/>
    </source>
</evidence>
<dbReference type="RefSeq" id="WP_086108338.1">
    <property type="nucleotide sequence ID" value="NZ_CAWNGD010000060.1"/>
</dbReference>
<keyword evidence="3" id="KW-1185">Reference proteome</keyword>
<reference evidence="1 3" key="1">
    <citation type="submission" date="2016-10" db="EMBL/GenBank/DDBJ databases">
        <title>Systematic genetic and metabolomic analysis of Xenorhabdus and Photorhabdus spp., highlights the requirements for a dual symbiotic and pathogenic life style.</title>
        <authorList>
            <person name="Tobias N.J."/>
            <person name="Wolff H."/>
            <person name="Djahanschiri B."/>
            <person name="Pidot S.J."/>
            <person name="Stinear T.P."/>
            <person name="Ebersberger I."/>
            <person name="Bode H.B."/>
        </authorList>
    </citation>
    <scope>NUCLEOTIDE SEQUENCE [LARGE SCALE GENOMIC DNA]</scope>
    <source>
        <strain evidence="1 3">DSM 22392</strain>
    </source>
</reference>
<gene>
    <name evidence="2" type="ORF">Xvie_01090</name>
    <name evidence="1" type="ORF">Xvie_02985</name>
</gene>
<protein>
    <submittedName>
        <fullName evidence="1">Uncharacterized protein</fullName>
    </submittedName>
</protein>
<accession>A0A1Y2SCB7</accession>
<organism evidence="1 3">
    <name type="scientific">Xenorhabdus vietnamensis</name>
    <dbReference type="NCBI Taxonomy" id="351656"/>
    <lineage>
        <taxon>Bacteria</taxon>
        <taxon>Pseudomonadati</taxon>
        <taxon>Pseudomonadota</taxon>
        <taxon>Gammaproteobacteria</taxon>
        <taxon>Enterobacterales</taxon>
        <taxon>Morganellaceae</taxon>
        <taxon>Xenorhabdus</taxon>
    </lineage>
</organism>
<dbReference type="STRING" id="351656.Xvie_01090"/>
<dbReference type="EMBL" id="MUBJ01000018">
    <property type="protein sequence ID" value="OTA15179.1"/>
    <property type="molecule type" value="Genomic_DNA"/>
</dbReference>
<name>A0A1Y2SCB7_9GAMM</name>
<comment type="caution">
    <text evidence="1">The sequence shown here is derived from an EMBL/GenBank/DDBJ whole genome shotgun (WGS) entry which is preliminary data.</text>
</comment>
<evidence type="ECO:0000313" key="2">
    <source>
        <dbReference type="EMBL" id="OTA17246.1"/>
    </source>
</evidence>
<dbReference type="AlphaFoldDB" id="A0A1Y2SCB7"/>
<dbReference type="Proteomes" id="UP000194350">
    <property type="component" value="Unassembled WGS sequence"/>
</dbReference>
<dbReference type="OrthoDB" id="1494599at2"/>
<evidence type="ECO:0000313" key="1">
    <source>
        <dbReference type="EMBL" id="OTA15179.1"/>
    </source>
</evidence>
<proteinExistence type="predicted"/>
<sequence>MSYYDNFKRLDDLTIAFTGSTSNNAKIYGNGLNQVEIIVGVKIIDENDKPVTMTQDDLKNSIFLCDYTTGDGISNNGSSSTWNYSYNENDYTTAVNYSNASSFFTPSDDGSVGYNYLKLYIYSKSPSDGKVFAAGINIPTIGTFNTTKTGTNTPNGPNGTGSKFVKPANVTVSALTPYSYQTGDFSFNLDDQSLSNSSDQGAILYNVVWRNFYLDIQKEGYRIVKIESNNSSGYRFTSDYSGWWVCQGFDFSAEYGKGEMKKSVSIVFGKYTFGVSGNINRQKGICFSAIHATCTVPTGYSSKGTTSVTIYDQYGNKSKPIIAQDGDNLKIQGMG</sequence>